<reference evidence="5" key="1">
    <citation type="submission" date="2022-11" db="EMBL/GenBank/DDBJ databases">
        <authorList>
            <person name="Petersen C."/>
        </authorList>
    </citation>
    <scope>NUCLEOTIDE SEQUENCE</scope>
    <source>
        <strain evidence="5">IBT 22155</strain>
    </source>
</reference>
<dbReference type="InterPro" id="IPR020843">
    <property type="entry name" value="ER"/>
</dbReference>
<feature type="domain" description="Enoyl reductase (ER)" evidence="4">
    <location>
        <begin position="27"/>
        <end position="244"/>
    </location>
</feature>
<sequence>MPPGTSSSHPESMKAWLYAPTSSPLEETLQNTPSTPTPPPPRNNEVLIRVLSAALNPLDYKFPSMGLPFRLLLGNSVSPGLDFCGRVVASGPLAQHFTEGQLVHGAHPYPTQFGSLGEYVCLSAENIVAVPDGVSVDHAAALPLAGLTALQSLEGRVRAGERVLVIGGSGGCGTFGIQIAKDMGAHVTAVCSAKNMELCLRYGADEVVDYVGEKDLVGKLEGGVLFLILWLISLGMRGFIMGVIGF</sequence>
<dbReference type="PROSITE" id="PS01162">
    <property type="entry name" value="QOR_ZETA_CRYSTAL"/>
    <property type="match status" value="1"/>
</dbReference>
<keyword evidence="3" id="KW-0472">Membrane</keyword>
<feature type="transmembrane region" description="Helical" evidence="3">
    <location>
        <begin position="224"/>
        <end position="244"/>
    </location>
</feature>
<dbReference type="Gene3D" id="3.40.50.720">
    <property type="entry name" value="NAD(P)-binding Rossmann-like Domain"/>
    <property type="match status" value="1"/>
</dbReference>
<dbReference type="Proteomes" id="UP001149079">
    <property type="component" value="Unassembled WGS sequence"/>
</dbReference>
<evidence type="ECO:0000256" key="3">
    <source>
        <dbReference type="SAM" id="Phobius"/>
    </source>
</evidence>
<dbReference type="CDD" id="cd08267">
    <property type="entry name" value="MDR1"/>
    <property type="match status" value="1"/>
</dbReference>
<evidence type="ECO:0000256" key="2">
    <source>
        <dbReference type="SAM" id="MobiDB-lite"/>
    </source>
</evidence>
<dbReference type="InterPro" id="IPR036291">
    <property type="entry name" value="NAD(P)-bd_dom_sf"/>
</dbReference>
<gene>
    <name evidence="5" type="ORF">N7515_000320</name>
</gene>
<dbReference type="InterPro" id="IPR011032">
    <property type="entry name" value="GroES-like_sf"/>
</dbReference>
<keyword evidence="3" id="KW-0812">Transmembrane</keyword>
<dbReference type="OrthoDB" id="201656at2759"/>
<dbReference type="RefSeq" id="XP_056526230.1">
    <property type="nucleotide sequence ID" value="XM_056661064.1"/>
</dbReference>
<dbReference type="AlphaFoldDB" id="A0A9W9HFB0"/>
<dbReference type="PANTHER" id="PTHR11695:SF294">
    <property type="entry name" value="RETICULON-4-INTERACTING PROTEIN 1, MITOCHONDRIAL"/>
    <property type="match status" value="1"/>
</dbReference>
<dbReference type="GO" id="GO:0008270">
    <property type="term" value="F:zinc ion binding"/>
    <property type="evidence" value="ECO:0007669"/>
    <property type="project" value="InterPro"/>
</dbReference>
<dbReference type="GO" id="GO:0005739">
    <property type="term" value="C:mitochondrion"/>
    <property type="evidence" value="ECO:0007669"/>
    <property type="project" value="TreeGrafter"/>
</dbReference>
<evidence type="ECO:0000259" key="4">
    <source>
        <dbReference type="SMART" id="SM00829"/>
    </source>
</evidence>
<protein>
    <recommendedName>
        <fullName evidence="4">Enoyl reductase (ER) domain-containing protein</fullName>
    </recommendedName>
</protein>
<proteinExistence type="predicted"/>
<dbReference type="SUPFAM" id="SSF51735">
    <property type="entry name" value="NAD(P)-binding Rossmann-fold domains"/>
    <property type="match status" value="1"/>
</dbReference>
<evidence type="ECO:0000256" key="1">
    <source>
        <dbReference type="ARBA" id="ARBA00023002"/>
    </source>
</evidence>
<comment type="caution">
    <text evidence="5">The sequence shown here is derived from an EMBL/GenBank/DDBJ whole genome shotgun (WGS) entry which is preliminary data.</text>
</comment>
<dbReference type="Pfam" id="PF08240">
    <property type="entry name" value="ADH_N"/>
    <property type="match status" value="1"/>
</dbReference>
<dbReference type="InterPro" id="IPR013154">
    <property type="entry name" value="ADH-like_N"/>
</dbReference>
<dbReference type="InterPro" id="IPR002364">
    <property type="entry name" value="Quin_OxRdtase/zeta-crystal_CS"/>
</dbReference>
<dbReference type="InterPro" id="IPR050700">
    <property type="entry name" value="YIM1/Zinc_Alcohol_DH_Fams"/>
</dbReference>
<evidence type="ECO:0000313" key="6">
    <source>
        <dbReference type="Proteomes" id="UP001149079"/>
    </source>
</evidence>
<accession>A0A9W9HFB0</accession>
<dbReference type="SUPFAM" id="SSF50129">
    <property type="entry name" value="GroES-like"/>
    <property type="match status" value="1"/>
</dbReference>
<dbReference type="SMART" id="SM00829">
    <property type="entry name" value="PKS_ER"/>
    <property type="match status" value="1"/>
</dbReference>
<dbReference type="GeneID" id="81400234"/>
<dbReference type="PANTHER" id="PTHR11695">
    <property type="entry name" value="ALCOHOL DEHYDROGENASE RELATED"/>
    <property type="match status" value="1"/>
</dbReference>
<keyword evidence="1" id="KW-0560">Oxidoreductase</keyword>
<keyword evidence="3" id="KW-1133">Transmembrane helix</keyword>
<evidence type="ECO:0000313" key="5">
    <source>
        <dbReference type="EMBL" id="KAJ5145756.1"/>
    </source>
</evidence>
<dbReference type="EMBL" id="JAPQKL010000001">
    <property type="protein sequence ID" value="KAJ5145756.1"/>
    <property type="molecule type" value="Genomic_DNA"/>
</dbReference>
<dbReference type="GO" id="GO:0016491">
    <property type="term" value="F:oxidoreductase activity"/>
    <property type="evidence" value="ECO:0007669"/>
    <property type="project" value="UniProtKB-KW"/>
</dbReference>
<keyword evidence="6" id="KW-1185">Reference proteome</keyword>
<dbReference type="Gene3D" id="3.90.180.10">
    <property type="entry name" value="Medium-chain alcohol dehydrogenases, catalytic domain"/>
    <property type="match status" value="1"/>
</dbReference>
<organism evidence="5 6">
    <name type="scientific">Penicillium bovifimosum</name>
    <dbReference type="NCBI Taxonomy" id="126998"/>
    <lineage>
        <taxon>Eukaryota</taxon>
        <taxon>Fungi</taxon>
        <taxon>Dikarya</taxon>
        <taxon>Ascomycota</taxon>
        <taxon>Pezizomycotina</taxon>
        <taxon>Eurotiomycetes</taxon>
        <taxon>Eurotiomycetidae</taxon>
        <taxon>Eurotiales</taxon>
        <taxon>Aspergillaceae</taxon>
        <taxon>Penicillium</taxon>
    </lineage>
</organism>
<feature type="region of interest" description="Disordered" evidence="2">
    <location>
        <begin position="25"/>
        <end position="44"/>
    </location>
</feature>
<reference evidence="5" key="2">
    <citation type="journal article" date="2023" name="IMA Fungus">
        <title>Comparative genomic study of the Penicillium genus elucidates a diverse pangenome and 15 lateral gene transfer events.</title>
        <authorList>
            <person name="Petersen C."/>
            <person name="Sorensen T."/>
            <person name="Nielsen M.R."/>
            <person name="Sondergaard T.E."/>
            <person name="Sorensen J.L."/>
            <person name="Fitzpatrick D.A."/>
            <person name="Frisvad J.C."/>
            <person name="Nielsen K.L."/>
        </authorList>
    </citation>
    <scope>NUCLEOTIDE SEQUENCE</scope>
    <source>
        <strain evidence="5">IBT 22155</strain>
    </source>
</reference>
<name>A0A9W9HFB0_9EURO</name>